<dbReference type="GO" id="GO:0005886">
    <property type="term" value="C:plasma membrane"/>
    <property type="evidence" value="ECO:0007669"/>
    <property type="project" value="TreeGrafter"/>
</dbReference>
<evidence type="ECO:0000313" key="3">
    <source>
        <dbReference type="EMBL" id="MBB5796623.1"/>
    </source>
</evidence>
<dbReference type="GO" id="GO:0005975">
    <property type="term" value="P:carbohydrate metabolic process"/>
    <property type="evidence" value="ECO:0007669"/>
    <property type="project" value="InterPro"/>
</dbReference>
<feature type="binding site" evidence="1">
    <location>
        <position position="925"/>
    </location>
    <ligand>
        <name>Zn(2+)</name>
        <dbReference type="ChEBI" id="CHEBI:29105"/>
    </ligand>
</feature>
<feature type="domain" description="Lantibiotic biosynthesis protein dehydration" evidence="2">
    <location>
        <begin position="159"/>
        <end position="528"/>
    </location>
</feature>
<proteinExistence type="predicted"/>
<keyword evidence="4" id="KW-1185">Reference proteome</keyword>
<reference evidence="3 4" key="1">
    <citation type="submission" date="2020-08" db="EMBL/GenBank/DDBJ databases">
        <title>Sequencing the genomes of 1000 actinobacteria strains.</title>
        <authorList>
            <person name="Klenk H.-P."/>
        </authorList>
    </citation>
    <scope>NUCLEOTIDE SEQUENCE [LARGE SCALE GENOMIC DNA]</scope>
    <source>
        <strain evidence="3 4">DSM 40084</strain>
    </source>
</reference>
<dbReference type="SUPFAM" id="SSF158745">
    <property type="entry name" value="LanC-like"/>
    <property type="match status" value="1"/>
</dbReference>
<gene>
    <name evidence="3" type="ORF">HDA41_004587</name>
</gene>
<keyword evidence="1" id="KW-0479">Metal-binding</keyword>
<feature type="binding site" evidence="1">
    <location>
        <position position="880"/>
    </location>
    <ligand>
        <name>Zn(2+)</name>
        <dbReference type="ChEBI" id="CHEBI:29105"/>
    </ligand>
</feature>
<keyword evidence="1" id="KW-0862">Zinc</keyword>
<feature type="binding site" evidence="1">
    <location>
        <position position="926"/>
    </location>
    <ligand>
        <name>Zn(2+)</name>
        <dbReference type="ChEBI" id="CHEBI:29105"/>
    </ligand>
</feature>
<dbReference type="PIRSF" id="PIRSF037228">
    <property type="entry name" value="Lant_mod_RumM"/>
    <property type="match status" value="1"/>
</dbReference>
<dbReference type="PANTHER" id="PTHR12736:SF21">
    <property type="entry name" value="LANC-LIKE PROTEIN 2"/>
    <property type="match status" value="1"/>
</dbReference>
<dbReference type="InterPro" id="IPR012341">
    <property type="entry name" value="6hp_glycosidase-like_sf"/>
</dbReference>
<dbReference type="Gene3D" id="1.50.10.10">
    <property type="match status" value="1"/>
</dbReference>
<dbReference type="GO" id="GO:0046872">
    <property type="term" value="F:metal ion binding"/>
    <property type="evidence" value="ECO:0007669"/>
    <property type="project" value="UniProtKB-KW"/>
</dbReference>
<accession>A0A7W9H6G6</accession>
<dbReference type="PRINTS" id="PR01950">
    <property type="entry name" value="LANCSUPER"/>
</dbReference>
<dbReference type="Proteomes" id="UP000590647">
    <property type="component" value="Unassembled WGS sequence"/>
</dbReference>
<dbReference type="Pfam" id="PF05147">
    <property type="entry name" value="LANC_like"/>
    <property type="match status" value="1"/>
</dbReference>
<organism evidence="3 4">
    <name type="scientific">Streptomyces caelestis</name>
    <dbReference type="NCBI Taxonomy" id="36816"/>
    <lineage>
        <taxon>Bacteria</taxon>
        <taxon>Bacillati</taxon>
        <taxon>Actinomycetota</taxon>
        <taxon>Actinomycetes</taxon>
        <taxon>Kitasatosporales</taxon>
        <taxon>Streptomycetaceae</taxon>
        <taxon>Streptomyces</taxon>
    </lineage>
</organism>
<dbReference type="PANTHER" id="PTHR12736">
    <property type="entry name" value="LANC-LIKE PROTEIN"/>
    <property type="match status" value="1"/>
</dbReference>
<dbReference type="SMART" id="SM01260">
    <property type="entry name" value="LANC_like"/>
    <property type="match status" value="1"/>
</dbReference>
<sequence length="1014" mass="109680">MTTPAHYYPEFDSAEVEETITPLAQFDDEVLAVLRSRPADTANAPSRAAVDRPSVTEWLNSPERYPFQRVVRSLAAPLADTDPLGPFAGEFDDPDALLVQLLDRAEARLRDIHTRPLVAAVNHAREQGVLRGSTPEERYQHFVRESCRASFEAVSGLSFPVLRDVTRVVLGNEATAIRELCTRLTADRAALAETFGIDAADPLVSFGSSEGDTHNHGRTVSVLTFRSGKRLVYKPRDVSCEAAYTTIAQELNQRLDTRLAWATVLERDRYGYVEFVDSQDVSDMSAQFMYDSGELAAVLYLLNARDMHFENILPTRRGPLPIDLETILHPERIHTGPTPEAPGNAYAAIGQSIYGIGILPLVMAGKGADGGHVDLGFLGDKGRGSSPFKSMQFDAPFTDRVRLAFRSAPVEERHTVVGTLTEDETHELGRRMADGFSRVFRAVMAAPDSWTSLLCKAAAGIRVRYVHNPTVLYSQTLRMVSSPHALDSTGPYLALLKRIAIASKTSDRHIVRSELRQLAERDVPYFTVAATGTALTDGEGTEVGASFAQSPLEQALTKSSQLTEFELGEQLRLLHSAFASRFPDNHLTPAREAAGGTAVPAPAGAPGRSEGALTDLVTTLCDHLVTTSRPDRFAHLPRTWIGPLASAEADRPWPPGVLGYDLYTGRTGPALALAAAGRLLERPAYRDLATQIFSTTADILAGHRYETRSVRQAGYGGYTGMAGILFGLSTAGRILGQDDWTRAAREALPLVLEQIREQPPGELPLDVIGGLAGVLSCVTAIGGPHAAPAADLLTTLLVDGLRSDSPGGRNVLSQSGFAHGVSGVLHALCRALPELSADRRREVEPVLTRLAERLHTFYDADEGNWYSNTTGPRSFSTGWCHGATGIALGLAAYHSVSGDDGAAALRDRAIANTLSHGFGRNFTWCHGDLGNHAALTALARAAGDAGTGLRTELEAIERRWLQPDVFLRKTNDSRSRYAHTNSLMVGTSGIVLHLVNRLDPAVRVCPVTLTAEER</sequence>
<name>A0A7W9H6G6_9ACTN</name>
<evidence type="ECO:0000313" key="4">
    <source>
        <dbReference type="Proteomes" id="UP000590647"/>
    </source>
</evidence>
<dbReference type="RefSeq" id="WP_184986652.1">
    <property type="nucleotide sequence ID" value="NZ_JACHNE010000001.1"/>
</dbReference>
<dbReference type="InterPro" id="IPR007822">
    <property type="entry name" value="LANC-like"/>
</dbReference>
<dbReference type="Pfam" id="PF13575">
    <property type="entry name" value="DUF4135"/>
    <property type="match status" value="1"/>
</dbReference>
<dbReference type="NCBIfam" id="TIGR03897">
    <property type="entry name" value="lanti_2_LanM"/>
    <property type="match status" value="1"/>
</dbReference>
<comment type="caution">
    <text evidence="3">The sequence shown here is derived from an EMBL/GenBank/DDBJ whole genome shotgun (WGS) entry which is preliminary data.</text>
</comment>
<protein>
    <submittedName>
        <fullName evidence="3">Type 2 lantibiotic biosynthesis protein LanM</fullName>
    </submittedName>
</protein>
<evidence type="ECO:0000259" key="2">
    <source>
        <dbReference type="Pfam" id="PF13575"/>
    </source>
</evidence>
<dbReference type="CDD" id="cd04792">
    <property type="entry name" value="LanM-like"/>
    <property type="match status" value="1"/>
</dbReference>
<dbReference type="InterPro" id="IPR025410">
    <property type="entry name" value="Lant_dehyd"/>
</dbReference>
<dbReference type="GO" id="GO:0031179">
    <property type="term" value="P:peptide modification"/>
    <property type="evidence" value="ECO:0007669"/>
    <property type="project" value="InterPro"/>
</dbReference>
<dbReference type="InterPro" id="IPR017146">
    <property type="entry name" value="Lanti_2_LanM"/>
</dbReference>
<dbReference type="EMBL" id="JACHNE010000001">
    <property type="protein sequence ID" value="MBB5796623.1"/>
    <property type="molecule type" value="Genomic_DNA"/>
</dbReference>
<evidence type="ECO:0000256" key="1">
    <source>
        <dbReference type="PIRSR" id="PIRSR607822-1"/>
    </source>
</evidence>
<dbReference type="AlphaFoldDB" id="A0A7W9H6G6"/>